<evidence type="ECO:0000259" key="15">
    <source>
        <dbReference type="PROSITE" id="PS50109"/>
    </source>
</evidence>
<evidence type="ECO:0000256" key="5">
    <source>
        <dbReference type="ARBA" id="ARBA00022553"/>
    </source>
</evidence>
<dbReference type="SUPFAM" id="SSF55874">
    <property type="entry name" value="ATPase domain of HSP90 chaperone/DNA topoisomerase II/histidine kinase"/>
    <property type="match status" value="1"/>
</dbReference>
<keyword evidence="11 14" id="KW-1133">Transmembrane helix</keyword>
<organism evidence="19 20">
    <name type="scientific">candidate division TA06 bacterium 34_109</name>
    <dbReference type="NCBI Taxonomy" id="1635277"/>
    <lineage>
        <taxon>Bacteria</taxon>
        <taxon>Bacteria division TA06</taxon>
    </lineage>
</organism>
<keyword evidence="5 13" id="KW-0597">Phosphoprotein</keyword>
<dbReference type="InterPro" id="IPR005467">
    <property type="entry name" value="His_kinase_dom"/>
</dbReference>
<evidence type="ECO:0000259" key="18">
    <source>
        <dbReference type="PROSITE" id="PS50113"/>
    </source>
</evidence>
<accession>A0A101I3Y3</accession>
<evidence type="ECO:0000256" key="11">
    <source>
        <dbReference type="ARBA" id="ARBA00022989"/>
    </source>
</evidence>
<dbReference type="GO" id="GO:0005524">
    <property type="term" value="F:ATP binding"/>
    <property type="evidence" value="ECO:0007669"/>
    <property type="project" value="UniProtKB-KW"/>
</dbReference>
<feature type="modified residue" description="4-aspartylphosphate" evidence="13">
    <location>
        <position position="771"/>
    </location>
</feature>
<reference evidence="20" key="1">
    <citation type="journal article" date="2015" name="MBio">
        <title>Genome-Resolved Metagenomic Analysis Reveals Roles for Candidate Phyla and Other Microbial Community Members in Biogeochemical Transformations in Oil Reservoirs.</title>
        <authorList>
            <person name="Hu P."/>
            <person name="Tom L."/>
            <person name="Singh A."/>
            <person name="Thomas B.C."/>
            <person name="Baker B.J."/>
            <person name="Piceno Y.M."/>
            <person name="Andersen G.L."/>
            <person name="Banfield J.F."/>
        </authorList>
    </citation>
    <scope>NUCLEOTIDE SEQUENCE [LARGE SCALE GENOMIC DNA]</scope>
</reference>
<evidence type="ECO:0000256" key="9">
    <source>
        <dbReference type="ARBA" id="ARBA00022777"/>
    </source>
</evidence>
<dbReference type="InterPro" id="IPR000014">
    <property type="entry name" value="PAS"/>
</dbReference>
<dbReference type="PROSITE" id="PS50113">
    <property type="entry name" value="PAC"/>
    <property type="match status" value="1"/>
</dbReference>
<dbReference type="GO" id="GO:0005886">
    <property type="term" value="C:plasma membrane"/>
    <property type="evidence" value="ECO:0007669"/>
    <property type="project" value="UniProtKB-SubCell"/>
</dbReference>
<dbReference type="Gene3D" id="3.30.565.10">
    <property type="entry name" value="Histidine kinase-like ATPase, C-terminal domain"/>
    <property type="match status" value="1"/>
</dbReference>
<keyword evidence="4" id="KW-1003">Cell membrane</keyword>
<protein>
    <recommendedName>
        <fullName evidence="3">histidine kinase</fullName>
        <ecNumber evidence="3">2.7.13.3</ecNumber>
    </recommendedName>
</protein>
<evidence type="ECO:0000256" key="7">
    <source>
        <dbReference type="ARBA" id="ARBA00022692"/>
    </source>
</evidence>
<evidence type="ECO:0000256" key="1">
    <source>
        <dbReference type="ARBA" id="ARBA00000085"/>
    </source>
</evidence>
<dbReference type="SUPFAM" id="SSF47384">
    <property type="entry name" value="Homodimeric domain of signal transducing histidine kinase"/>
    <property type="match status" value="1"/>
</dbReference>
<evidence type="ECO:0000313" key="20">
    <source>
        <dbReference type="Proteomes" id="UP000053467"/>
    </source>
</evidence>
<dbReference type="SMART" id="SM00388">
    <property type="entry name" value="HisKA"/>
    <property type="match status" value="1"/>
</dbReference>
<dbReference type="PATRIC" id="fig|1635277.3.peg.94"/>
<dbReference type="InterPro" id="IPR003661">
    <property type="entry name" value="HisK_dim/P_dom"/>
</dbReference>
<dbReference type="Gene3D" id="3.40.50.2300">
    <property type="match status" value="2"/>
</dbReference>
<dbReference type="EC" id="2.7.13.3" evidence="3"/>
<feature type="domain" description="Histidine kinase" evidence="15">
    <location>
        <begin position="477"/>
        <end position="706"/>
    </location>
</feature>
<evidence type="ECO:0000256" key="4">
    <source>
        <dbReference type="ARBA" id="ARBA00022475"/>
    </source>
</evidence>
<dbReference type="InterPro" id="IPR003594">
    <property type="entry name" value="HATPase_dom"/>
</dbReference>
<keyword evidence="8" id="KW-0547">Nucleotide-binding</keyword>
<dbReference type="PANTHER" id="PTHR45339:SF3">
    <property type="entry name" value="HISTIDINE KINASE"/>
    <property type="match status" value="1"/>
</dbReference>
<feature type="modified residue" description="4-aspartylphosphate" evidence="13">
    <location>
        <position position="907"/>
    </location>
</feature>
<dbReference type="FunFam" id="1.10.287.130:FF:000003">
    <property type="entry name" value="Histidine kinase"/>
    <property type="match status" value="1"/>
</dbReference>
<dbReference type="InterPro" id="IPR004358">
    <property type="entry name" value="Sig_transdc_His_kin-like_C"/>
</dbReference>
<evidence type="ECO:0000256" key="2">
    <source>
        <dbReference type="ARBA" id="ARBA00004651"/>
    </source>
</evidence>
<evidence type="ECO:0000256" key="10">
    <source>
        <dbReference type="ARBA" id="ARBA00022840"/>
    </source>
</evidence>
<name>A0A101I3Y3_UNCT6</name>
<dbReference type="EMBL" id="LGGX01000001">
    <property type="protein sequence ID" value="KUK88084.1"/>
    <property type="molecule type" value="Genomic_DNA"/>
</dbReference>
<keyword evidence="6" id="KW-0808">Transferase</keyword>
<comment type="subcellular location">
    <subcellularLocation>
        <location evidence="2">Cell membrane</location>
        <topology evidence="2">Multi-pass membrane protein</topology>
    </subcellularLocation>
</comment>
<dbReference type="CDD" id="cd17546">
    <property type="entry name" value="REC_hyHK_CKI1_RcsC-like"/>
    <property type="match status" value="2"/>
</dbReference>
<dbReference type="SUPFAM" id="SSF55785">
    <property type="entry name" value="PYP-like sensor domain (PAS domain)"/>
    <property type="match status" value="2"/>
</dbReference>
<dbReference type="CDD" id="cd00082">
    <property type="entry name" value="HisKA"/>
    <property type="match status" value="1"/>
</dbReference>
<feature type="domain" description="PAS" evidence="17">
    <location>
        <begin position="334"/>
        <end position="380"/>
    </location>
</feature>
<dbReference type="InterPro" id="IPR000700">
    <property type="entry name" value="PAS-assoc_C"/>
</dbReference>
<dbReference type="Pfam" id="PF00512">
    <property type="entry name" value="HisKA"/>
    <property type="match status" value="1"/>
</dbReference>
<dbReference type="InterPro" id="IPR001789">
    <property type="entry name" value="Sig_transdc_resp-reg_receiver"/>
</dbReference>
<dbReference type="NCBIfam" id="TIGR00229">
    <property type="entry name" value="sensory_box"/>
    <property type="match status" value="2"/>
</dbReference>
<dbReference type="SMART" id="SM00086">
    <property type="entry name" value="PAC"/>
    <property type="match status" value="2"/>
</dbReference>
<dbReference type="SMART" id="SM00387">
    <property type="entry name" value="HATPase_c"/>
    <property type="match status" value="1"/>
</dbReference>
<dbReference type="InterPro" id="IPR011006">
    <property type="entry name" value="CheY-like_superfamily"/>
</dbReference>
<dbReference type="Proteomes" id="UP000053467">
    <property type="component" value="Unassembled WGS sequence"/>
</dbReference>
<comment type="catalytic activity">
    <reaction evidence="1">
        <text>ATP + protein L-histidine = ADP + protein N-phospho-L-histidine.</text>
        <dbReference type="EC" id="2.7.13.3"/>
    </reaction>
</comment>
<feature type="transmembrane region" description="Helical" evidence="14">
    <location>
        <begin position="54"/>
        <end position="79"/>
    </location>
</feature>
<evidence type="ECO:0000256" key="8">
    <source>
        <dbReference type="ARBA" id="ARBA00022741"/>
    </source>
</evidence>
<proteinExistence type="predicted"/>
<evidence type="ECO:0000256" key="3">
    <source>
        <dbReference type="ARBA" id="ARBA00012438"/>
    </source>
</evidence>
<dbReference type="SMART" id="SM00448">
    <property type="entry name" value="REC"/>
    <property type="match status" value="2"/>
</dbReference>
<dbReference type="CDD" id="cd16922">
    <property type="entry name" value="HATPase_EvgS-ArcB-TorS-like"/>
    <property type="match status" value="1"/>
</dbReference>
<dbReference type="InterPro" id="IPR036097">
    <property type="entry name" value="HisK_dim/P_sf"/>
</dbReference>
<sequence length="991" mass="114484">MKTILKIFKFEFKTDYFSKFSTKEIFPILKYNFLIFFVFIGLIGTFFLSSKYLFTKLILTNFLVTFSSFILNLLLLFFLIRKKKVEIVGRILVYFLFFVNLFILFFTDLESNRRIIVYIFPLISFLSISFWESFILSFIVMFFIIAKIPDYYDIFTYDRTLNFSFLITYISIFLITAVYKYFLDMFQKIAVENEERLDYENKVLKVLKENFQKKNSEFQKLFEVVPSAVFITDKNGKIISINRRALEILGYKEDELVGKECTFFALEPCRSGCSLKNKNDDTPILNKICKIVTSSKNIRIISKNAQILKDENGNYSGSIEVFDDITEKYNYEREIEKLMFSVNQSPASVVITDTDGNIEYVNKKFTEVTGYTFEEVKGKNPRILKSGEKSKEEYKELWDTIKSGKEWRGEFHNKRKDGTLYWEMALIAPIIDKDGKIINFVAVKEDITERKKVENELFEAKLKAEQATKAKSIFLANMSHEIRTPLNGIVGMVDLLLGTKLDKEQEDFVKTIKYSSITLLTLINDILDFSKIESGKMSFEEIEFDLYQLVELSLKPLIFEVSKKGLEVLVDIDRNVPRYIKSDPVRLKQIILNLVGNSLKFTEKGEILVEVKLLERRENDVILKFIISDSGIGIDNDKIEKIFQPFEQADNSITRKFGGTGFGTSISKYIVEKLGGQIYATSPSKLSKDGGRGRGSEFGFTIKTVEVSADDIKKTFSKIKDIEKVLVIDDNKLNLKIMQNMLSVWNVDCETLTTFKGFDKDLKNYDLIFVDYVMPDFNGLEVAKMIKERDEKIKVVIFTSAILKEDKEKFDSIGVDGYLQKPVTQSSLYDLLASMFEEREKIVEKKEKKKNLEKKDVKILVAEDNPVNQKVAKSMLNKLGYDVDIAENGTKVLEKMSENSYDIILMDVQMPVMDGLTTTRIIREVEDDLKNHRNLSYNLNLKKIPIPIIALTANAMKEDRDICLANGMNDYLSKPLNLNELKEVVEKYSGS</sequence>
<dbReference type="Pfam" id="PF00072">
    <property type="entry name" value="Response_reg"/>
    <property type="match status" value="2"/>
</dbReference>
<dbReference type="PRINTS" id="PR00344">
    <property type="entry name" value="BCTRLSENSOR"/>
</dbReference>
<dbReference type="InterPro" id="IPR036890">
    <property type="entry name" value="HATPase_C_sf"/>
</dbReference>
<dbReference type="CDD" id="cd00130">
    <property type="entry name" value="PAS"/>
    <property type="match status" value="2"/>
</dbReference>
<feature type="domain" description="PAC" evidence="18">
    <location>
        <begin position="407"/>
        <end position="459"/>
    </location>
</feature>
<comment type="caution">
    <text evidence="19">The sequence shown here is derived from an EMBL/GenBank/DDBJ whole genome shotgun (WGS) entry which is preliminary data.</text>
</comment>
<evidence type="ECO:0000256" key="12">
    <source>
        <dbReference type="ARBA" id="ARBA00023136"/>
    </source>
</evidence>
<dbReference type="PANTHER" id="PTHR45339">
    <property type="entry name" value="HYBRID SIGNAL TRANSDUCTION HISTIDINE KINASE J"/>
    <property type="match status" value="1"/>
</dbReference>
<evidence type="ECO:0000259" key="16">
    <source>
        <dbReference type="PROSITE" id="PS50110"/>
    </source>
</evidence>
<dbReference type="InterPro" id="IPR001610">
    <property type="entry name" value="PAC"/>
</dbReference>
<feature type="domain" description="Response regulatory" evidence="16">
    <location>
        <begin position="724"/>
        <end position="836"/>
    </location>
</feature>
<keyword evidence="10" id="KW-0067">ATP-binding</keyword>
<dbReference type="Gene3D" id="1.10.287.130">
    <property type="match status" value="1"/>
</dbReference>
<evidence type="ECO:0000256" key="14">
    <source>
        <dbReference type="SAM" id="Phobius"/>
    </source>
</evidence>
<dbReference type="InterPro" id="IPR035965">
    <property type="entry name" value="PAS-like_dom_sf"/>
</dbReference>
<dbReference type="GO" id="GO:0000155">
    <property type="term" value="F:phosphorelay sensor kinase activity"/>
    <property type="evidence" value="ECO:0007669"/>
    <property type="project" value="InterPro"/>
</dbReference>
<dbReference type="Pfam" id="PF13426">
    <property type="entry name" value="PAS_9"/>
    <property type="match status" value="2"/>
</dbReference>
<feature type="domain" description="PAS" evidence="17">
    <location>
        <begin position="214"/>
        <end position="268"/>
    </location>
</feature>
<dbReference type="Pfam" id="PF02518">
    <property type="entry name" value="HATPase_c"/>
    <property type="match status" value="1"/>
</dbReference>
<dbReference type="SMART" id="SM00091">
    <property type="entry name" value="PAS"/>
    <property type="match status" value="2"/>
</dbReference>
<feature type="transmembrane region" description="Helical" evidence="14">
    <location>
        <begin position="115"/>
        <end position="148"/>
    </location>
</feature>
<dbReference type="Gene3D" id="3.30.450.20">
    <property type="entry name" value="PAS domain"/>
    <property type="match status" value="2"/>
</dbReference>
<keyword evidence="12 14" id="KW-0472">Membrane</keyword>
<dbReference type="FunFam" id="3.30.565.10:FF:000010">
    <property type="entry name" value="Sensor histidine kinase RcsC"/>
    <property type="match status" value="1"/>
</dbReference>
<keyword evidence="9 19" id="KW-0418">Kinase</keyword>
<feature type="transmembrane region" description="Helical" evidence="14">
    <location>
        <begin position="160"/>
        <end position="182"/>
    </location>
</feature>
<evidence type="ECO:0000256" key="13">
    <source>
        <dbReference type="PROSITE-ProRule" id="PRU00169"/>
    </source>
</evidence>
<evidence type="ECO:0000256" key="6">
    <source>
        <dbReference type="ARBA" id="ARBA00022679"/>
    </source>
</evidence>
<keyword evidence="7 14" id="KW-0812">Transmembrane</keyword>
<feature type="domain" description="Response regulatory" evidence="16">
    <location>
        <begin position="858"/>
        <end position="989"/>
    </location>
</feature>
<evidence type="ECO:0000313" key="19">
    <source>
        <dbReference type="EMBL" id="KUK88084.1"/>
    </source>
</evidence>
<feature type="transmembrane region" description="Helical" evidence="14">
    <location>
        <begin position="91"/>
        <end position="109"/>
    </location>
</feature>
<evidence type="ECO:0000259" key="17">
    <source>
        <dbReference type="PROSITE" id="PS50112"/>
    </source>
</evidence>
<gene>
    <name evidence="19" type="ORF">XE03_0090</name>
</gene>
<feature type="transmembrane region" description="Helical" evidence="14">
    <location>
        <begin position="28"/>
        <end position="48"/>
    </location>
</feature>
<dbReference type="PROSITE" id="PS50112">
    <property type="entry name" value="PAS"/>
    <property type="match status" value="2"/>
</dbReference>
<dbReference type="SUPFAM" id="SSF52172">
    <property type="entry name" value="CheY-like"/>
    <property type="match status" value="2"/>
</dbReference>
<dbReference type="PROSITE" id="PS50109">
    <property type="entry name" value="HIS_KIN"/>
    <property type="match status" value="1"/>
</dbReference>
<dbReference type="AlphaFoldDB" id="A0A101I3Y3"/>
<dbReference type="PROSITE" id="PS50110">
    <property type="entry name" value="RESPONSE_REGULATORY"/>
    <property type="match status" value="2"/>
</dbReference>